<feature type="domain" description="FAD/NAD(P)-binding" evidence="5">
    <location>
        <begin position="37"/>
        <end position="324"/>
    </location>
</feature>
<dbReference type="GO" id="GO:0004174">
    <property type="term" value="F:electron-transferring-flavoprotein dehydrogenase activity"/>
    <property type="evidence" value="ECO:0007669"/>
    <property type="project" value="TreeGrafter"/>
</dbReference>
<keyword evidence="3" id="KW-0274">FAD</keyword>
<accession>A0A507C4S7</accession>
<dbReference type="Gene3D" id="3.50.50.100">
    <property type="match status" value="1"/>
</dbReference>
<name>A0A507C4S7_9FUNG</name>
<dbReference type="PANTHER" id="PTHR43735">
    <property type="entry name" value="APOPTOSIS-INDUCING FACTOR 1"/>
    <property type="match status" value="1"/>
</dbReference>
<dbReference type="PRINTS" id="PR00469">
    <property type="entry name" value="PNDRDTASEII"/>
</dbReference>
<protein>
    <recommendedName>
        <fullName evidence="5">FAD/NAD(P)-binding domain-containing protein</fullName>
    </recommendedName>
</protein>
<proteinExistence type="inferred from homology"/>
<dbReference type="AlphaFoldDB" id="A0A507C4S7"/>
<keyword evidence="7" id="KW-1185">Reference proteome</keyword>
<dbReference type="PANTHER" id="PTHR43735:SF3">
    <property type="entry name" value="FERROPTOSIS SUPPRESSOR PROTEIN 1"/>
    <property type="match status" value="1"/>
</dbReference>
<dbReference type="GO" id="GO:0005737">
    <property type="term" value="C:cytoplasm"/>
    <property type="evidence" value="ECO:0007669"/>
    <property type="project" value="TreeGrafter"/>
</dbReference>
<evidence type="ECO:0000256" key="2">
    <source>
        <dbReference type="ARBA" id="ARBA00022630"/>
    </source>
</evidence>
<comment type="caution">
    <text evidence="6">The sequence shown here is derived from an EMBL/GenBank/DDBJ whole genome shotgun (WGS) entry which is preliminary data.</text>
</comment>
<dbReference type="InterPro" id="IPR023753">
    <property type="entry name" value="FAD/NAD-binding_dom"/>
</dbReference>
<evidence type="ECO:0000259" key="5">
    <source>
        <dbReference type="Pfam" id="PF07992"/>
    </source>
</evidence>
<gene>
    <name evidence="6" type="ORF">SmJEL517_g02749</name>
</gene>
<dbReference type="GeneID" id="42003974"/>
<sequence>MNLQPPLIILQPNKQHNKSSNLPTYKSILPHTMAPVKVVIVGGGPAGISAATALAKNPQLEITVIEKHKSFAYHNYAGPRALVIPKWADAIFVDNSNLFKDNKANKIVTGTAKSVKAHQVELEDGSIISFDYAVLATGSTNASKTKYDDKADGIKEYHTIAESVKNAKTILIVGGGAVGVEFAGEVAAQYPTKKVTLVTSQPYLINEHFSKTHLTKKITETLSKMGVTVVLSEKIVKGEDGHILPNGADYSLTPATVKSESGKEYTADVVYLAVGNAKFNTEAIADGLGEGVLNEKKEVKVKETLQVVGFDNIFALGDIIDTKTPKVGFVTQSQGPIIAKNLASILANKPLTGKWTSASALDVMGVAFGPAHGVVYTPLGIFGNFTARMMKSKTIFLPATYDSVHAGKVPEGLF</sequence>
<comment type="similarity">
    <text evidence="1">Belongs to the FAD-dependent oxidoreductase family.</text>
</comment>
<evidence type="ECO:0000256" key="3">
    <source>
        <dbReference type="ARBA" id="ARBA00022827"/>
    </source>
</evidence>
<dbReference type="Pfam" id="PF07992">
    <property type="entry name" value="Pyr_redox_2"/>
    <property type="match status" value="1"/>
</dbReference>
<dbReference type="PRINTS" id="PR00368">
    <property type="entry name" value="FADPNR"/>
</dbReference>
<dbReference type="OrthoDB" id="202203at2759"/>
<dbReference type="EMBL" id="QEAO01000012">
    <property type="protein sequence ID" value="TPX34682.1"/>
    <property type="molecule type" value="Genomic_DNA"/>
</dbReference>
<dbReference type="Proteomes" id="UP000319731">
    <property type="component" value="Unassembled WGS sequence"/>
</dbReference>
<dbReference type="STRING" id="1806994.A0A507C4S7"/>
<evidence type="ECO:0000256" key="1">
    <source>
        <dbReference type="ARBA" id="ARBA00006442"/>
    </source>
</evidence>
<keyword evidence="2" id="KW-0285">Flavoprotein</keyword>
<evidence type="ECO:0000256" key="4">
    <source>
        <dbReference type="ARBA" id="ARBA00023002"/>
    </source>
</evidence>
<dbReference type="InterPro" id="IPR036188">
    <property type="entry name" value="FAD/NAD-bd_sf"/>
</dbReference>
<organism evidence="6 7">
    <name type="scientific">Synchytrium microbalum</name>
    <dbReference type="NCBI Taxonomy" id="1806994"/>
    <lineage>
        <taxon>Eukaryota</taxon>
        <taxon>Fungi</taxon>
        <taxon>Fungi incertae sedis</taxon>
        <taxon>Chytridiomycota</taxon>
        <taxon>Chytridiomycota incertae sedis</taxon>
        <taxon>Chytridiomycetes</taxon>
        <taxon>Synchytriales</taxon>
        <taxon>Synchytriaceae</taxon>
        <taxon>Synchytrium</taxon>
    </lineage>
</organism>
<dbReference type="GO" id="GO:0050660">
    <property type="term" value="F:flavin adenine dinucleotide binding"/>
    <property type="evidence" value="ECO:0007669"/>
    <property type="project" value="TreeGrafter"/>
</dbReference>
<reference evidence="6 7" key="1">
    <citation type="journal article" date="2019" name="Sci. Rep.">
        <title>Comparative genomics of chytrid fungi reveal insights into the obligate biotrophic and pathogenic lifestyle of Synchytrium endobioticum.</title>
        <authorList>
            <person name="van de Vossenberg B.T.L.H."/>
            <person name="Warris S."/>
            <person name="Nguyen H.D.T."/>
            <person name="van Gent-Pelzer M.P.E."/>
            <person name="Joly D.L."/>
            <person name="van de Geest H.C."/>
            <person name="Bonants P.J.M."/>
            <person name="Smith D.S."/>
            <person name="Levesque C.A."/>
            <person name="van der Lee T.A.J."/>
        </authorList>
    </citation>
    <scope>NUCLEOTIDE SEQUENCE [LARGE SCALE GENOMIC DNA]</scope>
    <source>
        <strain evidence="6 7">JEL517</strain>
    </source>
</reference>
<keyword evidence="4" id="KW-0560">Oxidoreductase</keyword>
<evidence type="ECO:0000313" key="7">
    <source>
        <dbReference type="Proteomes" id="UP000319731"/>
    </source>
</evidence>
<evidence type="ECO:0000313" key="6">
    <source>
        <dbReference type="EMBL" id="TPX34682.1"/>
    </source>
</evidence>
<dbReference type="RefSeq" id="XP_031025360.1">
    <property type="nucleotide sequence ID" value="XM_031168677.1"/>
</dbReference>
<dbReference type="SUPFAM" id="SSF51905">
    <property type="entry name" value="FAD/NAD(P)-binding domain"/>
    <property type="match status" value="1"/>
</dbReference>